<sequence>MPPTDPAQSCPGPAIEHNNHTAITFNTANTAVVTLDNAQHPILPQQLIQHPHSDLRDKGTVLSSVISSSPQDVSSTQLGVHTNSKPCLPQDPNSTNSYVVSIAADTSNNDDCPVSADPIGQDPTLTLLS</sequence>
<accession>A0A250XIN1</accession>
<feature type="region of interest" description="Disordered" evidence="1">
    <location>
        <begin position="62"/>
        <end position="129"/>
    </location>
</feature>
<name>A0A250XIN1_9CHLO</name>
<evidence type="ECO:0000256" key="1">
    <source>
        <dbReference type="SAM" id="MobiDB-lite"/>
    </source>
</evidence>
<protein>
    <submittedName>
        <fullName evidence="2">Uncharacterized protein</fullName>
    </submittedName>
</protein>
<organism evidence="2 3">
    <name type="scientific">Chlamydomonas eustigma</name>
    <dbReference type="NCBI Taxonomy" id="1157962"/>
    <lineage>
        <taxon>Eukaryota</taxon>
        <taxon>Viridiplantae</taxon>
        <taxon>Chlorophyta</taxon>
        <taxon>core chlorophytes</taxon>
        <taxon>Chlorophyceae</taxon>
        <taxon>CS clade</taxon>
        <taxon>Chlamydomonadales</taxon>
        <taxon>Chlamydomonadaceae</taxon>
        <taxon>Chlamydomonas</taxon>
    </lineage>
</organism>
<reference evidence="2 3" key="1">
    <citation type="submission" date="2017-08" db="EMBL/GenBank/DDBJ databases">
        <title>Acidophilic green algal genome provides insights into adaptation to an acidic environment.</title>
        <authorList>
            <person name="Hirooka S."/>
            <person name="Hirose Y."/>
            <person name="Kanesaki Y."/>
            <person name="Higuchi S."/>
            <person name="Fujiwara T."/>
            <person name="Onuma R."/>
            <person name="Era A."/>
            <person name="Ohbayashi R."/>
            <person name="Uzuka A."/>
            <person name="Nozaki H."/>
            <person name="Yoshikawa H."/>
            <person name="Miyagishima S.Y."/>
        </authorList>
    </citation>
    <scope>NUCLEOTIDE SEQUENCE [LARGE SCALE GENOMIC DNA]</scope>
    <source>
        <strain evidence="2 3">NIES-2499</strain>
    </source>
</reference>
<evidence type="ECO:0000313" key="3">
    <source>
        <dbReference type="Proteomes" id="UP000232323"/>
    </source>
</evidence>
<dbReference type="Proteomes" id="UP000232323">
    <property type="component" value="Unassembled WGS sequence"/>
</dbReference>
<gene>
    <name evidence="2" type="ORF">CEUSTIGMA_g10361.t1</name>
</gene>
<feature type="compositionally biased region" description="Low complexity" evidence="1">
    <location>
        <begin position="62"/>
        <end position="75"/>
    </location>
</feature>
<feature type="compositionally biased region" description="Polar residues" evidence="1">
    <location>
        <begin position="76"/>
        <end position="110"/>
    </location>
</feature>
<comment type="caution">
    <text evidence="2">The sequence shown here is derived from an EMBL/GenBank/DDBJ whole genome shotgun (WGS) entry which is preliminary data.</text>
</comment>
<proteinExistence type="predicted"/>
<dbReference type="EMBL" id="BEGY01000088">
    <property type="protein sequence ID" value="GAX82934.1"/>
    <property type="molecule type" value="Genomic_DNA"/>
</dbReference>
<keyword evidence="3" id="KW-1185">Reference proteome</keyword>
<dbReference type="AlphaFoldDB" id="A0A250XIN1"/>
<evidence type="ECO:0000313" key="2">
    <source>
        <dbReference type="EMBL" id="GAX82934.1"/>
    </source>
</evidence>